<dbReference type="InterPro" id="IPR048495">
    <property type="entry name" value="LinB-like_C"/>
</dbReference>
<dbReference type="Proteomes" id="UP000660265">
    <property type="component" value="Unassembled WGS sequence"/>
</dbReference>
<protein>
    <recommendedName>
        <fullName evidence="1">Lincosamide nucleotidyltransferase-like C-terminal domain-containing protein</fullName>
    </recommendedName>
</protein>
<evidence type="ECO:0000313" key="2">
    <source>
        <dbReference type="EMBL" id="GGJ78552.1"/>
    </source>
</evidence>
<dbReference type="Pfam" id="PF21418">
    <property type="entry name" value="LinB-like_C"/>
    <property type="match status" value="1"/>
</dbReference>
<dbReference type="EMBL" id="BMMV01000002">
    <property type="protein sequence ID" value="GGJ78552.1"/>
    <property type="molecule type" value="Genomic_DNA"/>
</dbReference>
<reference evidence="3" key="1">
    <citation type="journal article" date="2019" name="Int. J. Syst. Evol. Microbiol.">
        <title>The Global Catalogue of Microorganisms (GCM) 10K type strain sequencing project: providing services to taxonomists for standard genome sequencing and annotation.</title>
        <authorList>
            <consortium name="The Broad Institute Genomics Platform"/>
            <consortium name="The Broad Institute Genome Sequencing Center for Infectious Disease"/>
            <person name="Wu L."/>
            <person name="Ma J."/>
        </authorList>
    </citation>
    <scope>NUCLEOTIDE SEQUENCE [LARGE SCALE GENOMIC DNA]</scope>
    <source>
        <strain evidence="3">CGMCC 4.7275</strain>
    </source>
</reference>
<dbReference type="Gene3D" id="3.30.460.10">
    <property type="entry name" value="Beta Polymerase, domain 2"/>
    <property type="match status" value="1"/>
</dbReference>
<gene>
    <name evidence="2" type="ORF">GCM10011583_07660</name>
</gene>
<keyword evidence="3" id="KW-1185">Reference proteome</keyword>
<sequence length="275" mass="30478">MRHVPPSPVLNRRVERLRELAEAEPRLDGVLLYGSWTLGESDEHSDIDAYLFVRDADAETFDGREFVERLAPLKLAHTNMHGILAVVFEDLMRGEFHVDAAGPGIDLIPSWEGAVHLPDPGSAVLLDRSGRLTAATRRLAEFRPPEPVSTAQELCDELANWTLMLAHVAARGESARAYNLLHAVVSPLQLKLCRLLRGSTAHWLTPSRALEQDLPEADRARHLRTTGGARPDELRSAAVESWRWSRDLAAEASARWGTRLPLQLHVEIAELLAGG</sequence>
<proteinExistence type="predicted"/>
<dbReference type="SUPFAM" id="SSF81301">
    <property type="entry name" value="Nucleotidyltransferase"/>
    <property type="match status" value="1"/>
</dbReference>
<organism evidence="2 3">
    <name type="scientific">Streptomyces camponoticapitis</name>
    <dbReference type="NCBI Taxonomy" id="1616125"/>
    <lineage>
        <taxon>Bacteria</taxon>
        <taxon>Bacillati</taxon>
        <taxon>Actinomycetota</taxon>
        <taxon>Actinomycetes</taxon>
        <taxon>Kitasatosporales</taxon>
        <taxon>Streptomycetaceae</taxon>
        <taxon>Streptomyces</taxon>
    </lineage>
</organism>
<dbReference type="RefSeq" id="WP_189105829.1">
    <property type="nucleotide sequence ID" value="NZ_BMMV01000002.1"/>
</dbReference>
<dbReference type="InterPro" id="IPR043519">
    <property type="entry name" value="NT_sf"/>
</dbReference>
<name>A0ABQ2DYN4_9ACTN</name>
<dbReference type="Gene3D" id="1.20.120.330">
    <property type="entry name" value="Nucleotidyltransferases domain 2"/>
    <property type="match status" value="1"/>
</dbReference>
<comment type="caution">
    <text evidence="2">The sequence shown here is derived from an EMBL/GenBank/DDBJ whole genome shotgun (WGS) entry which is preliminary data.</text>
</comment>
<feature type="domain" description="Lincosamide nucleotidyltransferase-like C-terminal" evidence="1">
    <location>
        <begin position="153"/>
        <end position="256"/>
    </location>
</feature>
<evidence type="ECO:0000259" key="1">
    <source>
        <dbReference type="Pfam" id="PF21418"/>
    </source>
</evidence>
<evidence type="ECO:0000313" key="3">
    <source>
        <dbReference type="Proteomes" id="UP000660265"/>
    </source>
</evidence>
<accession>A0ABQ2DYN4</accession>